<feature type="compositionally biased region" description="Basic and acidic residues" evidence="1">
    <location>
        <begin position="1"/>
        <end position="10"/>
    </location>
</feature>
<proteinExistence type="predicted"/>
<dbReference type="PANTHER" id="PTHR48079">
    <property type="entry name" value="PROTEIN YEEZ"/>
    <property type="match status" value="1"/>
</dbReference>
<dbReference type="GO" id="GO:0004029">
    <property type="term" value="F:aldehyde dehydrogenase (NAD+) activity"/>
    <property type="evidence" value="ECO:0007669"/>
    <property type="project" value="TreeGrafter"/>
</dbReference>
<dbReference type="InterPro" id="IPR001509">
    <property type="entry name" value="Epimerase_deHydtase"/>
</dbReference>
<dbReference type="PANTHER" id="PTHR48079:SF6">
    <property type="entry name" value="NAD(P)-BINDING DOMAIN-CONTAINING PROTEIN-RELATED"/>
    <property type="match status" value="1"/>
</dbReference>
<dbReference type="EMBL" id="JMCC02000090">
    <property type="protein sequence ID" value="KIG13696.1"/>
    <property type="molecule type" value="Genomic_DNA"/>
</dbReference>
<organism evidence="3 4">
    <name type="scientific">Enhygromyxa salina</name>
    <dbReference type="NCBI Taxonomy" id="215803"/>
    <lineage>
        <taxon>Bacteria</taxon>
        <taxon>Pseudomonadati</taxon>
        <taxon>Myxococcota</taxon>
        <taxon>Polyangia</taxon>
        <taxon>Nannocystales</taxon>
        <taxon>Nannocystaceae</taxon>
        <taxon>Enhygromyxa</taxon>
    </lineage>
</organism>
<evidence type="ECO:0000313" key="3">
    <source>
        <dbReference type="EMBL" id="KIG13696.1"/>
    </source>
</evidence>
<dbReference type="AlphaFoldDB" id="A0A0C2CRB7"/>
<evidence type="ECO:0000313" key="4">
    <source>
        <dbReference type="Proteomes" id="UP000031599"/>
    </source>
</evidence>
<dbReference type="InterPro" id="IPR051783">
    <property type="entry name" value="NAD(P)-dependent_oxidoreduct"/>
</dbReference>
<dbReference type="GO" id="GO:0005737">
    <property type="term" value="C:cytoplasm"/>
    <property type="evidence" value="ECO:0007669"/>
    <property type="project" value="TreeGrafter"/>
</dbReference>
<evidence type="ECO:0000256" key="1">
    <source>
        <dbReference type="SAM" id="MobiDB-lite"/>
    </source>
</evidence>
<feature type="region of interest" description="Disordered" evidence="1">
    <location>
        <begin position="1"/>
        <end position="28"/>
    </location>
</feature>
<reference evidence="3 4" key="1">
    <citation type="submission" date="2014-12" db="EMBL/GenBank/DDBJ databases">
        <title>Genome assembly of Enhygromyxa salina DSM 15201.</title>
        <authorList>
            <person name="Sharma G."/>
            <person name="Subramanian S."/>
        </authorList>
    </citation>
    <scope>NUCLEOTIDE SEQUENCE [LARGE SCALE GENOMIC DNA]</scope>
    <source>
        <strain evidence="3 4">DSM 15201</strain>
    </source>
</reference>
<feature type="domain" description="NAD-dependent epimerase/dehydratase" evidence="2">
    <location>
        <begin position="55"/>
        <end position="282"/>
    </location>
</feature>
<dbReference type="Proteomes" id="UP000031599">
    <property type="component" value="Unassembled WGS sequence"/>
</dbReference>
<comment type="caution">
    <text evidence="3">The sequence shown here is derived from an EMBL/GenBank/DDBJ whole genome shotgun (WGS) entry which is preliminary data.</text>
</comment>
<dbReference type="InterPro" id="IPR036291">
    <property type="entry name" value="NAD(P)-bd_dom_sf"/>
</dbReference>
<protein>
    <submittedName>
        <fullName evidence="3">Dihydroflavonol-4-reductase</fullName>
    </submittedName>
</protein>
<sequence>MGFDRSATREKSRKPVIRCTGSQDPHDEHPIAGLGLVDRAAMADPAYRPPRGKTLVTGGSGHFGANLVRRLLTEGHEVRALFQPEANNRALDGLELERFAGDIRDPARMREACRGCGQVFHAAAKVSTRAPTPAQEREIWEINVLGTRNMVRGSLEEGVDRLCLTGSFSGIGIDPDAPSRPVHEGMPFYPFIDWLPYARSKTLAEHELLKGVADGLEAVVAVSTGIIGPHDFLPSRTGKVLVDFANGDLRGYMPGGSEFVRAADLVEGHLLAMAKGKPGRRYLLSTEFLTLDDLLDLYVERVGRPKPWLRMPVPVMKAVSHAYAATVRRVVPDAPQRLTPGAIEILSMERHADISLARDELGYQPTSIREAVREAYEFFCEIGKISSRH</sequence>
<dbReference type="SUPFAM" id="SSF51735">
    <property type="entry name" value="NAD(P)-binding Rossmann-fold domains"/>
    <property type="match status" value="1"/>
</dbReference>
<dbReference type="Gene3D" id="3.40.50.720">
    <property type="entry name" value="NAD(P)-binding Rossmann-like Domain"/>
    <property type="match status" value="1"/>
</dbReference>
<dbReference type="Pfam" id="PF01370">
    <property type="entry name" value="Epimerase"/>
    <property type="match status" value="1"/>
</dbReference>
<gene>
    <name evidence="3" type="ORF">DB30_07904</name>
</gene>
<name>A0A0C2CRB7_9BACT</name>
<accession>A0A0C2CRB7</accession>
<evidence type="ECO:0000259" key="2">
    <source>
        <dbReference type="Pfam" id="PF01370"/>
    </source>
</evidence>